<dbReference type="GO" id="GO:0016323">
    <property type="term" value="C:basolateral plasma membrane"/>
    <property type="evidence" value="ECO:0007669"/>
    <property type="project" value="Ensembl"/>
</dbReference>
<reference evidence="10" key="1">
    <citation type="submission" date="2025-08" db="UniProtKB">
        <authorList>
            <consortium name="Ensembl"/>
        </authorList>
    </citation>
    <scope>IDENTIFICATION</scope>
</reference>
<dbReference type="Pfam" id="PF07732">
    <property type="entry name" value="Cu-oxidase_3"/>
    <property type="match status" value="1"/>
</dbReference>
<evidence type="ECO:0000256" key="1">
    <source>
        <dbReference type="ARBA" id="ARBA00010609"/>
    </source>
</evidence>
<dbReference type="GO" id="GO:0060586">
    <property type="term" value="P:multicellular organismal-level iron ion homeostasis"/>
    <property type="evidence" value="ECO:0007669"/>
    <property type="project" value="Ensembl"/>
</dbReference>
<keyword evidence="5" id="KW-0560">Oxidoreductase</keyword>
<feature type="domain" description="Plastocyanin-like" evidence="9">
    <location>
        <begin position="100"/>
        <end position="209"/>
    </location>
</feature>
<comment type="similarity">
    <text evidence="1">Belongs to the multicopper oxidase family.</text>
</comment>
<dbReference type="AlphaFoldDB" id="A0A670XQD5"/>
<keyword evidence="3 8" id="KW-0732">Signal</keyword>
<evidence type="ECO:0000256" key="6">
    <source>
        <dbReference type="ARBA" id="ARBA00023157"/>
    </source>
</evidence>
<evidence type="ECO:0000256" key="7">
    <source>
        <dbReference type="ARBA" id="ARBA00023180"/>
    </source>
</evidence>
<dbReference type="Proteomes" id="UP000472273">
    <property type="component" value="Unplaced"/>
</dbReference>
<evidence type="ECO:0000259" key="9">
    <source>
        <dbReference type="Pfam" id="PF07732"/>
    </source>
</evidence>
<keyword evidence="4" id="KW-0677">Repeat</keyword>
<evidence type="ECO:0000313" key="10">
    <source>
        <dbReference type="Ensembl" id="ENSPTXP00000000763.1"/>
    </source>
</evidence>
<evidence type="ECO:0000313" key="11">
    <source>
        <dbReference type="Proteomes" id="UP000472273"/>
    </source>
</evidence>
<dbReference type="GO" id="GO:0004322">
    <property type="term" value="F:ferroxidase activity"/>
    <property type="evidence" value="ECO:0007669"/>
    <property type="project" value="Ensembl"/>
</dbReference>
<gene>
    <name evidence="10" type="primary">HEPH</name>
</gene>
<feature type="signal peptide" evidence="8">
    <location>
        <begin position="1"/>
        <end position="25"/>
    </location>
</feature>
<keyword evidence="2" id="KW-0479">Metal-binding</keyword>
<dbReference type="GO" id="GO:1904040">
    <property type="term" value="P:positive regulation of iron export across plasma membrane"/>
    <property type="evidence" value="ECO:0007669"/>
    <property type="project" value="Ensembl"/>
</dbReference>
<dbReference type="GO" id="GO:0160179">
    <property type="term" value="P:intestinal iron absorption"/>
    <property type="evidence" value="ECO:0007669"/>
    <property type="project" value="Ensembl"/>
</dbReference>
<dbReference type="FunFam" id="2.60.40.420:FF:000009">
    <property type="entry name" value="Ceruloplasmin"/>
    <property type="match status" value="1"/>
</dbReference>
<evidence type="ECO:0000256" key="8">
    <source>
        <dbReference type="SAM" id="SignalP"/>
    </source>
</evidence>
<dbReference type="OMA" id="FHMHGNG"/>
<accession>A0A670XQD5</accession>
<feature type="chain" id="PRO_5025638542" evidence="8">
    <location>
        <begin position="26"/>
        <end position="476"/>
    </location>
</feature>
<evidence type="ECO:0000256" key="5">
    <source>
        <dbReference type="ARBA" id="ARBA00023002"/>
    </source>
</evidence>
<dbReference type="GO" id="GO:0005507">
    <property type="term" value="F:copper ion binding"/>
    <property type="evidence" value="ECO:0007669"/>
    <property type="project" value="InterPro"/>
</dbReference>
<name>A0A670XQD5_PSETE</name>
<keyword evidence="6" id="KW-1015">Disulfide bond</keyword>
<dbReference type="PANTHER" id="PTHR11709">
    <property type="entry name" value="MULTI-COPPER OXIDASE"/>
    <property type="match status" value="1"/>
</dbReference>
<dbReference type="SUPFAM" id="SSF49503">
    <property type="entry name" value="Cupredoxins"/>
    <property type="match status" value="3"/>
</dbReference>
<proteinExistence type="inferred from homology"/>
<dbReference type="Ensembl" id="ENSPTXT00000000787.1">
    <property type="protein sequence ID" value="ENSPTXP00000000763.1"/>
    <property type="gene ID" value="ENSPTXG00000000667.1"/>
</dbReference>
<dbReference type="Gene3D" id="2.60.40.420">
    <property type="entry name" value="Cupredoxins - blue copper proteins"/>
    <property type="match status" value="2"/>
</dbReference>
<keyword evidence="7" id="KW-0325">Glycoprotein</keyword>
<dbReference type="InterPro" id="IPR011707">
    <property type="entry name" value="Cu-oxidase-like_N"/>
</dbReference>
<dbReference type="GeneTree" id="ENSGT00940000158517"/>
<reference evidence="10" key="2">
    <citation type="submission" date="2025-09" db="UniProtKB">
        <authorList>
            <consortium name="Ensembl"/>
        </authorList>
    </citation>
    <scope>IDENTIFICATION</scope>
</reference>
<dbReference type="GO" id="GO:0006826">
    <property type="term" value="P:iron ion transport"/>
    <property type="evidence" value="ECO:0007669"/>
    <property type="project" value="TreeGrafter"/>
</dbReference>
<organism evidence="10 11">
    <name type="scientific">Pseudonaja textilis</name>
    <name type="common">Eastern brown snake</name>
    <dbReference type="NCBI Taxonomy" id="8673"/>
    <lineage>
        <taxon>Eukaryota</taxon>
        <taxon>Metazoa</taxon>
        <taxon>Chordata</taxon>
        <taxon>Craniata</taxon>
        <taxon>Vertebrata</taxon>
        <taxon>Euteleostomi</taxon>
        <taxon>Lepidosauria</taxon>
        <taxon>Squamata</taxon>
        <taxon>Bifurcata</taxon>
        <taxon>Unidentata</taxon>
        <taxon>Episquamata</taxon>
        <taxon>Toxicofera</taxon>
        <taxon>Serpentes</taxon>
        <taxon>Colubroidea</taxon>
        <taxon>Elapidae</taxon>
        <taxon>Hydrophiinae</taxon>
        <taxon>Pseudonaja</taxon>
    </lineage>
</organism>
<sequence length="476" mass="52540">MCSCQQIWLPVLCLHFLSLLLLSDGATRVYYVGIRSGEWNYAPLGKNAITGQSIANDSVASSFLQPAKDRIGGIYRKSMYKQYSDSTYTLEISKPAWLGFLGPVIRGEVGDTIIVHLKNFASRPFTIHPHGVFYTKDSEGALYPDRSSGDHKADDAVPPGGNHTYTWTVPEAHGPTADDPACLTWIYHSHVNAPKDIASGLVGPLLICKQGTLKMLPSRRHDVDLDFFLMFSVVDENESWHLDENIASFCTEPDSVDKEDEEFRESNRMHAINGFIFGNLPEVTMCAGDRVSWHLFGMGNEIDVHTAFFHGQTLISRGHRSDVASLFPATFVAAEMVPHNIGKWLLTCEVSDHLQAINGFLFGNLPLLDTCKGDTISWHLLGFGSETDVHGVAFQGNTILMNGMRRDTTSLFPHTFATALMQPDNQGKGLTLCPLFPLPGLRNLALHGIWNHNSPYCPSLLAGLAGLSRGSRIRQI</sequence>
<dbReference type="InterPro" id="IPR045087">
    <property type="entry name" value="Cu-oxidase_fam"/>
</dbReference>
<evidence type="ECO:0000256" key="2">
    <source>
        <dbReference type="ARBA" id="ARBA00022723"/>
    </source>
</evidence>
<protein>
    <submittedName>
        <fullName evidence="10">Hephaestin</fullName>
    </submittedName>
</protein>
<evidence type="ECO:0000256" key="4">
    <source>
        <dbReference type="ARBA" id="ARBA00022737"/>
    </source>
</evidence>
<dbReference type="PANTHER" id="PTHR11709:SF221">
    <property type="entry name" value="HEPHAESTIN"/>
    <property type="match status" value="1"/>
</dbReference>
<evidence type="ECO:0000256" key="3">
    <source>
        <dbReference type="ARBA" id="ARBA00022729"/>
    </source>
</evidence>
<dbReference type="InterPro" id="IPR008972">
    <property type="entry name" value="Cupredoxin"/>
</dbReference>
<keyword evidence="11" id="KW-1185">Reference proteome</keyword>